<comment type="cofactor">
    <cofactor evidence="1 9">
        <name>heme</name>
        <dbReference type="ChEBI" id="CHEBI:30413"/>
    </cofactor>
</comment>
<evidence type="ECO:0000313" key="12">
    <source>
        <dbReference type="Proteomes" id="UP000092154"/>
    </source>
</evidence>
<dbReference type="InterPro" id="IPR001128">
    <property type="entry name" value="Cyt_P450"/>
</dbReference>
<dbReference type="OrthoDB" id="2789670at2759"/>
<keyword evidence="4 9" id="KW-0349">Heme</keyword>
<dbReference type="GO" id="GO:0016705">
    <property type="term" value="F:oxidoreductase activity, acting on paired donors, with incorporation or reduction of molecular oxygen"/>
    <property type="evidence" value="ECO:0007669"/>
    <property type="project" value="InterPro"/>
</dbReference>
<dbReference type="GO" id="GO:0005506">
    <property type="term" value="F:iron ion binding"/>
    <property type="evidence" value="ECO:0007669"/>
    <property type="project" value="InterPro"/>
</dbReference>
<dbReference type="STRING" id="1314800.A0A1B7NFV9"/>
<name>A0A1B7NFV9_9AGAM</name>
<evidence type="ECO:0000313" key="11">
    <source>
        <dbReference type="EMBL" id="OAX43703.1"/>
    </source>
</evidence>
<dbReference type="PRINTS" id="PR00385">
    <property type="entry name" value="P450"/>
</dbReference>
<dbReference type="Gene3D" id="1.10.630.10">
    <property type="entry name" value="Cytochrome P450"/>
    <property type="match status" value="1"/>
</dbReference>
<protein>
    <submittedName>
        <fullName evidence="11">Cytochrome P450</fullName>
    </submittedName>
</protein>
<dbReference type="SUPFAM" id="SSF48264">
    <property type="entry name" value="Cytochrome P450"/>
    <property type="match status" value="1"/>
</dbReference>
<dbReference type="InterPro" id="IPR050364">
    <property type="entry name" value="Cytochrome_P450_fung"/>
</dbReference>
<comment type="pathway">
    <text evidence="2">Secondary metabolite biosynthesis.</text>
</comment>
<evidence type="ECO:0000256" key="10">
    <source>
        <dbReference type="RuleBase" id="RU000461"/>
    </source>
</evidence>
<evidence type="ECO:0000256" key="7">
    <source>
        <dbReference type="ARBA" id="ARBA00023004"/>
    </source>
</evidence>
<gene>
    <name evidence="11" type="ORF">K503DRAFT_765676</name>
</gene>
<accession>A0A1B7NFV9</accession>
<evidence type="ECO:0000256" key="5">
    <source>
        <dbReference type="ARBA" id="ARBA00022723"/>
    </source>
</evidence>
<evidence type="ECO:0000256" key="8">
    <source>
        <dbReference type="ARBA" id="ARBA00023033"/>
    </source>
</evidence>
<dbReference type="InterPro" id="IPR002401">
    <property type="entry name" value="Cyt_P450_E_grp-I"/>
</dbReference>
<sequence>MSNLYFAAYGAVLFIPLFLGWRSVSKHSGQAPLPPGPRLLPFVGNAFDIDVSRPWLTYANWKEKYGDLVYSRVLGQHIVIIGSMKVARDLLDKRSAIYSDRPVLRTNEEFGISFNTAFLPYGDTLRLHRKLYHHALNAEASAEYHDLYIRKAYQLVVDLLGAPEEMEKYLETYSGSLIMAATYGYEVRPEGDPIISCAREAVEIAKKILAPERAALLTAFPFLGYFPSWFPGAADRRLAPYCRKLVRRILDEPFEIAKEKITGSGRPSSIVAKFLSEDEDISPAQEEFMKGVAISAFVGGTETTASTLHTFMLAMLLHPDVQSRAVAEINAICGDSAPNFEHRSSLPYIEAICREVLRWQPVPQLGLPHMTSQDDVYEGYFIPKGTTVMVNEWALSRDERIYPEASRFDPQRHLTAEGKLKDGPVFFWGFGRRICPGRHFAELSLWAAMVSILSTIRIMKAKDSEGMDISVIPEYTAGLTSQPKPFAYAITSINSRREEQMRAASRVE</sequence>
<organism evidence="11 12">
    <name type="scientific">Rhizopogon vinicolor AM-OR11-026</name>
    <dbReference type="NCBI Taxonomy" id="1314800"/>
    <lineage>
        <taxon>Eukaryota</taxon>
        <taxon>Fungi</taxon>
        <taxon>Dikarya</taxon>
        <taxon>Basidiomycota</taxon>
        <taxon>Agaricomycotina</taxon>
        <taxon>Agaricomycetes</taxon>
        <taxon>Agaricomycetidae</taxon>
        <taxon>Boletales</taxon>
        <taxon>Suillineae</taxon>
        <taxon>Rhizopogonaceae</taxon>
        <taxon>Rhizopogon</taxon>
    </lineage>
</organism>
<feature type="binding site" description="axial binding residue" evidence="9">
    <location>
        <position position="435"/>
    </location>
    <ligand>
        <name>heme</name>
        <dbReference type="ChEBI" id="CHEBI:30413"/>
    </ligand>
    <ligandPart>
        <name>Fe</name>
        <dbReference type="ChEBI" id="CHEBI:18248"/>
    </ligandPart>
</feature>
<proteinExistence type="inferred from homology"/>
<dbReference type="Pfam" id="PF00067">
    <property type="entry name" value="p450"/>
    <property type="match status" value="1"/>
</dbReference>
<dbReference type="GO" id="GO:0004497">
    <property type="term" value="F:monooxygenase activity"/>
    <property type="evidence" value="ECO:0007669"/>
    <property type="project" value="UniProtKB-KW"/>
</dbReference>
<dbReference type="InterPro" id="IPR036396">
    <property type="entry name" value="Cyt_P450_sf"/>
</dbReference>
<dbReference type="PRINTS" id="PR00463">
    <property type="entry name" value="EP450I"/>
</dbReference>
<dbReference type="PANTHER" id="PTHR46300">
    <property type="entry name" value="P450, PUTATIVE (EUROFUNG)-RELATED-RELATED"/>
    <property type="match status" value="1"/>
</dbReference>
<evidence type="ECO:0000256" key="3">
    <source>
        <dbReference type="ARBA" id="ARBA00010617"/>
    </source>
</evidence>
<reference evidence="11 12" key="1">
    <citation type="submission" date="2016-06" db="EMBL/GenBank/DDBJ databases">
        <title>Comparative genomics of the ectomycorrhizal sister species Rhizopogon vinicolor and Rhizopogon vesiculosus (Basidiomycota: Boletales) reveals a divergence of the mating type B locus.</title>
        <authorList>
            <consortium name="DOE Joint Genome Institute"/>
            <person name="Mujic A.B."/>
            <person name="Kuo A."/>
            <person name="Tritt A."/>
            <person name="Lipzen A."/>
            <person name="Chen C."/>
            <person name="Johnson J."/>
            <person name="Sharma A."/>
            <person name="Barry K."/>
            <person name="Grigoriev I.V."/>
            <person name="Spatafora J.W."/>
        </authorList>
    </citation>
    <scope>NUCLEOTIDE SEQUENCE [LARGE SCALE GENOMIC DNA]</scope>
    <source>
        <strain evidence="11 12">AM-OR11-026</strain>
    </source>
</reference>
<evidence type="ECO:0000256" key="4">
    <source>
        <dbReference type="ARBA" id="ARBA00022617"/>
    </source>
</evidence>
<keyword evidence="7 9" id="KW-0408">Iron</keyword>
<comment type="similarity">
    <text evidence="3 10">Belongs to the cytochrome P450 family.</text>
</comment>
<evidence type="ECO:0000256" key="1">
    <source>
        <dbReference type="ARBA" id="ARBA00001971"/>
    </source>
</evidence>
<dbReference type="EMBL" id="KV448134">
    <property type="protein sequence ID" value="OAX43703.1"/>
    <property type="molecule type" value="Genomic_DNA"/>
</dbReference>
<keyword evidence="5 9" id="KW-0479">Metal-binding</keyword>
<keyword evidence="12" id="KW-1185">Reference proteome</keyword>
<evidence type="ECO:0000256" key="9">
    <source>
        <dbReference type="PIRSR" id="PIRSR602401-1"/>
    </source>
</evidence>
<dbReference type="InParanoid" id="A0A1B7NFV9"/>
<keyword evidence="6 10" id="KW-0560">Oxidoreductase</keyword>
<dbReference type="AlphaFoldDB" id="A0A1B7NFV9"/>
<evidence type="ECO:0000256" key="2">
    <source>
        <dbReference type="ARBA" id="ARBA00005179"/>
    </source>
</evidence>
<keyword evidence="8 10" id="KW-0503">Monooxygenase</keyword>
<dbReference type="GO" id="GO:0020037">
    <property type="term" value="F:heme binding"/>
    <property type="evidence" value="ECO:0007669"/>
    <property type="project" value="InterPro"/>
</dbReference>
<dbReference type="CDD" id="cd11065">
    <property type="entry name" value="CYP64-like"/>
    <property type="match status" value="1"/>
</dbReference>
<dbReference type="Proteomes" id="UP000092154">
    <property type="component" value="Unassembled WGS sequence"/>
</dbReference>
<evidence type="ECO:0000256" key="6">
    <source>
        <dbReference type="ARBA" id="ARBA00023002"/>
    </source>
</evidence>
<dbReference type="PROSITE" id="PS00086">
    <property type="entry name" value="CYTOCHROME_P450"/>
    <property type="match status" value="1"/>
</dbReference>
<dbReference type="InterPro" id="IPR017972">
    <property type="entry name" value="Cyt_P450_CS"/>
</dbReference>
<dbReference type="PANTHER" id="PTHR46300:SF7">
    <property type="entry name" value="P450, PUTATIVE (EUROFUNG)-RELATED"/>
    <property type="match status" value="1"/>
</dbReference>